<sequence length="264" mass="29221">MAADEVVAVRNGVRNINVYLSERFPTRTVIAIKNLRLKPHYKQLVQEAILANSGGASPPSPIADVDQQSAIQYPSPGTSGLLADLKTEVLRLGGQVGRIEGYESTYLQDLARRAAEGLDNLEDEVAAYLGRIFLRVGDATVTRHQGRPPPRVVLRGGRRAAKQARRREYHWVQSLWRKHPARAAAEVLEEPGEDQVQPPLQEFVDFWEPLLSAPSHNPGERVVPPVSTRDSLRSILCSPVLLDEAHKCRVKNSTSAGPEDPLKR</sequence>
<name>A0A8S9Y4A0_APOLU</name>
<gene>
    <name evidence="1" type="ORF">GE061_010410</name>
</gene>
<comment type="caution">
    <text evidence="1">The sequence shown here is derived from an EMBL/GenBank/DDBJ whole genome shotgun (WGS) entry which is preliminary data.</text>
</comment>
<accession>A0A8S9Y4A0</accession>
<keyword evidence="2" id="KW-1185">Reference proteome</keyword>
<organism evidence="1 2">
    <name type="scientific">Apolygus lucorum</name>
    <name type="common">Small green plant bug</name>
    <name type="synonym">Lygocoris lucorum</name>
    <dbReference type="NCBI Taxonomy" id="248454"/>
    <lineage>
        <taxon>Eukaryota</taxon>
        <taxon>Metazoa</taxon>
        <taxon>Ecdysozoa</taxon>
        <taxon>Arthropoda</taxon>
        <taxon>Hexapoda</taxon>
        <taxon>Insecta</taxon>
        <taxon>Pterygota</taxon>
        <taxon>Neoptera</taxon>
        <taxon>Paraneoptera</taxon>
        <taxon>Hemiptera</taxon>
        <taxon>Heteroptera</taxon>
        <taxon>Panheteroptera</taxon>
        <taxon>Cimicomorpha</taxon>
        <taxon>Miridae</taxon>
        <taxon>Mirini</taxon>
        <taxon>Apolygus</taxon>
    </lineage>
</organism>
<proteinExistence type="predicted"/>
<dbReference type="Proteomes" id="UP000466442">
    <property type="component" value="Unassembled WGS sequence"/>
</dbReference>
<evidence type="ECO:0000313" key="1">
    <source>
        <dbReference type="EMBL" id="KAF6215654.1"/>
    </source>
</evidence>
<protein>
    <submittedName>
        <fullName evidence="1">Uncharacterized protein</fullName>
    </submittedName>
</protein>
<dbReference type="EMBL" id="WIXP02000002">
    <property type="protein sequence ID" value="KAF6215654.1"/>
    <property type="molecule type" value="Genomic_DNA"/>
</dbReference>
<evidence type="ECO:0000313" key="2">
    <source>
        <dbReference type="Proteomes" id="UP000466442"/>
    </source>
</evidence>
<dbReference type="AlphaFoldDB" id="A0A8S9Y4A0"/>
<reference evidence="1" key="1">
    <citation type="journal article" date="2021" name="Mol. Ecol. Resour.">
        <title>Apolygus lucorum genome provides insights into omnivorousness and mesophyll feeding.</title>
        <authorList>
            <person name="Liu Y."/>
            <person name="Liu H."/>
            <person name="Wang H."/>
            <person name="Huang T."/>
            <person name="Liu B."/>
            <person name="Yang B."/>
            <person name="Yin L."/>
            <person name="Li B."/>
            <person name="Zhang Y."/>
            <person name="Zhang S."/>
            <person name="Jiang F."/>
            <person name="Zhang X."/>
            <person name="Ren Y."/>
            <person name="Wang B."/>
            <person name="Wang S."/>
            <person name="Lu Y."/>
            <person name="Wu K."/>
            <person name="Fan W."/>
            <person name="Wang G."/>
        </authorList>
    </citation>
    <scope>NUCLEOTIDE SEQUENCE</scope>
    <source>
        <strain evidence="1">12Hb</strain>
    </source>
</reference>